<name>A0ACB9NCV6_BAUVA</name>
<sequence>MKKLLIVNCQLLESSLPKAAALEYLSLWEYDMNISRSGANGSLLDQLVLTEACVQCLCFAHSLRDLSITGGHSIMPFSLNLFPDLRDLRRLTHCAKLVTFPEGGISAPKLCIFGN</sequence>
<protein>
    <submittedName>
        <fullName evidence="1">Uncharacterized protein</fullName>
    </submittedName>
</protein>
<comment type="caution">
    <text evidence="1">The sequence shown here is derived from an EMBL/GenBank/DDBJ whole genome shotgun (WGS) entry which is preliminary data.</text>
</comment>
<gene>
    <name evidence="1" type="ORF">L6164_017888</name>
</gene>
<reference evidence="1 2" key="1">
    <citation type="journal article" date="2022" name="DNA Res.">
        <title>Chromosomal-level genome assembly of the orchid tree Bauhinia variegata (Leguminosae; Cercidoideae) supports the allotetraploid origin hypothesis of Bauhinia.</title>
        <authorList>
            <person name="Zhong Y."/>
            <person name="Chen Y."/>
            <person name="Zheng D."/>
            <person name="Pang J."/>
            <person name="Liu Y."/>
            <person name="Luo S."/>
            <person name="Meng S."/>
            <person name="Qian L."/>
            <person name="Wei D."/>
            <person name="Dai S."/>
            <person name="Zhou R."/>
        </authorList>
    </citation>
    <scope>NUCLEOTIDE SEQUENCE [LARGE SCALE GENOMIC DNA]</scope>
    <source>
        <strain evidence="1">BV-YZ2020</strain>
    </source>
</reference>
<proteinExistence type="predicted"/>
<evidence type="ECO:0000313" key="1">
    <source>
        <dbReference type="EMBL" id="KAI4333031.1"/>
    </source>
</evidence>
<dbReference type="EMBL" id="CM039432">
    <property type="protein sequence ID" value="KAI4333031.1"/>
    <property type="molecule type" value="Genomic_DNA"/>
</dbReference>
<evidence type="ECO:0000313" key="2">
    <source>
        <dbReference type="Proteomes" id="UP000828941"/>
    </source>
</evidence>
<accession>A0ACB9NCV6</accession>
<keyword evidence="2" id="KW-1185">Reference proteome</keyword>
<dbReference type="Proteomes" id="UP000828941">
    <property type="component" value="Chromosome 7"/>
</dbReference>
<organism evidence="1 2">
    <name type="scientific">Bauhinia variegata</name>
    <name type="common">Purple orchid tree</name>
    <name type="synonym">Phanera variegata</name>
    <dbReference type="NCBI Taxonomy" id="167791"/>
    <lineage>
        <taxon>Eukaryota</taxon>
        <taxon>Viridiplantae</taxon>
        <taxon>Streptophyta</taxon>
        <taxon>Embryophyta</taxon>
        <taxon>Tracheophyta</taxon>
        <taxon>Spermatophyta</taxon>
        <taxon>Magnoliopsida</taxon>
        <taxon>eudicotyledons</taxon>
        <taxon>Gunneridae</taxon>
        <taxon>Pentapetalae</taxon>
        <taxon>rosids</taxon>
        <taxon>fabids</taxon>
        <taxon>Fabales</taxon>
        <taxon>Fabaceae</taxon>
        <taxon>Cercidoideae</taxon>
        <taxon>Cercideae</taxon>
        <taxon>Bauhiniinae</taxon>
        <taxon>Bauhinia</taxon>
    </lineage>
</organism>